<dbReference type="OMA" id="VEIMHID"/>
<dbReference type="AlphaFoldDB" id="A0A1G4M6S8"/>
<dbReference type="OrthoDB" id="4034580at2759"/>
<keyword evidence="2" id="KW-1185">Reference proteome</keyword>
<name>A0A1G4M6S8_LACFM</name>
<reference evidence="1 2" key="1">
    <citation type="submission" date="2016-03" db="EMBL/GenBank/DDBJ databases">
        <authorList>
            <person name="Devillers H."/>
        </authorList>
    </citation>
    <scope>NUCLEOTIDE SEQUENCE [LARGE SCALE GENOMIC DNA]</scope>
    <source>
        <strain evidence="1">CBS 6772</strain>
    </source>
</reference>
<sequence>MSRLILRTAQLQDFAAESTNELRRCRVIAQFSGLVESRDNPTPTTLQFRDLKQLSEHEPGPPIYMVIGDSLYCSKFLNNYNERPIEGDVLDMRCCVVQGTIEIMHFRVLALKELNAITQFLNSDEGHLFLNMSGRAAS</sequence>
<protein>
    <submittedName>
        <fullName evidence="1">LAFE_0A05534g1_1</fullName>
    </submittedName>
</protein>
<evidence type="ECO:0000313" key="1">
    <source>
        <dbReference type="EMBL" id="SCV99546.1"/>
    </source>
</evidence>
<dbReference type="Proteomes" id="UP000190831">
    <property type="component" value="Chromosome A"/>
</dbReference>
<accession>A0A1G4M6S8</accession>
<gene>
    <name evidence="1" type="ORF">LAFE_0A05534G</name>
</gene>
<evidence type="ECO:0000313" key="2">
    <source>
        <dbReference type="Proteomes" id="UP000190831"/>
    </source>
</evidence>
<dbReference type="CDD" id="cd23707">
    <property type="entry name" value="Ten1_OBF"/>
    <property type="match status" value="1"/>
</dbReference>
<organism evidence="1 2">
    <name type="scientific">Lachancea fermentati</name>
    <name type="common">Zygosaccharomyces fermentati</name>
    <dbReference type="NCBI Taxonomy" id="4955"/>
    <lineage>
        <taxon>Eukaryota</taxon>
        <taxon>Fungi</taxon>
        <taxon>Dikarya</taxon>
        <taxon>Ascomycota</taxon>
        <taxon>Saccharomycotina</taxon>
        <taxon>Saccharomycetes</taxon>
        <taxon>Saccharomycetales</taxon>
        <taxon>Saccharomycetaceae</taxon>
        <taxon>Lachancea</taxon>
    </lineage>
</organism>
<proteinExistence type="predicted"/>
<dbReference type="EMBL" id="LT598487">
    <property type="protein sequence ID" value="SCV99546.1"/>
    <property type="molecule type" value="Genomic_DNA"/>
</dbReference>